<evidence type="ECO:0000313" key="3">
    <source>
        <dbReference type="EMBL" id="MEB3022959.1"/>
    </source>
</evidence>
<keyword evidence="2" id="KW-1133">Transmembrane helix</keyword>
<reference evidence="3 4" key="1">
    <citation type="submission" date="2023-12" db="EMBL/GenBank/DDBJ databases">
        <title>Description of new species of Mycobacterium terrae complex isolated from sewage at the Sao Paulo Zoological Park Foundation in Brazil.</title>
        <authorList>
            <person name="Romagnoli C.L."/>
            <person name="Conceicao E.C."/>
            <person name="Machado E."/>
            <person name="Barreto L.B.P.F."/>
            <person name="Sharma A."/>
            <person name="Silva N.M."/>
            <person name="Marques L.E."/>
            <person name="Juliana M.A."/>
            <person name="Lourenco M.C.S."/>
            <person name="Digiampietri L.A."/>
            <person name="Suffys P.N."/>
            <person name="Viana-Niero C."/>
        </authorList>
    </citation>
    <scope>NUCLEOTIDE SEQUENCE [LARGE SCALE GENOMIC DNA]</scope>
    <source>
        <strain evidence="3 4">MYC098</strain>
    </source>
</reference>
<evidence type="ECO:0000313" key="4">
    <source>
        <dbReference type="Proteomes" id="UP001299596"/>
    </source>
</evidence>
<comment type="caution">
    <text evidence="3">The sequence shown here is derived from an EMBL/GenBank/DDBJ whole genome shotgun (WGS) entry which is preliminary data.</text>
</comment>
<keyword evidence="2" id="KW-0472">Membrane</keyword>
<accession>A0ABU5XL95</accession>
<evidence type="ECO:0008006" key="5">
    <source>
        <dbReference type="Google" id="ProtNLM"/>
    </source>
</evidence>
<evidence type="ECO:0000256" key="1">
    <source>
        <dbReference type="SAM" id="MobiDB-lite"/>
    </source>
</evidence>
<feature type="transmembrane region" description="Helical" evidence="2">
    <location>
        <begin position="12"/>
        <end position="35"/>
    </location>
</feature>
<dbReference type="RefSeq" id="WP_329780223.1">
    <property type="nucleotide sequence ID" value="NZ_JAYJJR010000013.1"/>
</dbReference>
<evidence type="ECO:0000256" key="2">
    <source>
        <dbReference type="SAM" id="Phobius"/>
    </source>
</evidence>
<feature type="region of interest" description="Disordered" evidence="1">
    <location>
        <begin position="95"/>
        <end position="117"/>
    </location>
</feature>
<organism evidence="3 4">
    <name type="scientific">[Mycobacterium] crassicus</name>
    <dbReference type="NCBI Taxonomy" id="2872309"/>
    <lineage>
        <taxon>Bacteria</taxon>
        <taxon>Bacillati</taxon>
        <taxon>Actinomycetota</taxon>
        <taxon>Actinomycetes</taxon>
        <taxon>Mycobacteriales</taxon>
        <taxon>Mycobacteriaceae</taxon>
        <taxon>Mycolicibacter</taxon>
    </lineage>
</organism>
<keyword evidence="2" id="KW-0812">Transmembrane</keyword>
<sequence>MAAGGSNRPWWLGAVIVACVVWGLGAYFPAISNVWVLLNVLTPAGQPSLATFPLAYPAVGVDANTLVSLVGLLFVIGGTTRWITYLTKANPGIAPNPGAAAPVQTTGAPVASRAPLQ</sequence>
<keyword evidence="4" id="KW-1185">Reference proteome</keyword>
<protein>
    <recommendedName>
        <fullName evidence="5">Transmembrane protein</fullName>
    </recommendedName>
</protein>
<dbReference type="EMBL" id="JAYJJR010000013">
    <property type="protein sequence ID" value="MEB3022959.1"/>
    <property type="molecule type" value="Genomic_DNA"/>
</dbReference>
<dbReference type="Proteomes" id="UP001299596">
    <property type="component" value="Unassembled WGS sequence"/>
</dbReference>
<name>A0ABU5XL95_9MYCO</name>
<gene>
    <name evidence="3" type="ORF">K6T79_18110</name>
</gene>
<proteinExistence type="predicted"/>
<feature type="transmembrane region" description="Helical" evidence="2">
    <location>
        <begin position="55"/>
        <end position="76"/>
    </location>
</feature>